<evidence type="ECO:0000256" key="1">
    <source>
        <dbReference type="SAM" id="Phobius"/>
    </source>
</evidence>
<protein>
    <submittedName>
        <fullName evidence="2">Uncharacterized protein</fullName>
    </submittedName>
</protein>
<keyword evidence="1" id="KW-0812">Transmembrane</keyword>
<name>A0A1V9GB66_9BACT</name>
<evidence type="ECO:0000313" key="3">
    <source>
        <dbReference type="Proteomes" id="UP000192276"/>
    </source>
</evidence>
<comment type="caution">
    <text evidence="2">The sequence shown here is derived from an EMBL/GenBank/DDBJ whole genome shotgun (WGS) entry which is preliminary data.</text>
</comment>
<keyword evidence="1" id="KW-0472">Membrane</keyword>
<keyword evidence="3" id="KW-1185">Reference proteome</keyword>
<organism evidence="2 3">
    <name type="scientific">Niastella populi</name>
    <dbReference type="NCBI Taxonomy" id="550983"/>
    <lineage>
        <taxon>Bacteria</taxon>
        <taxon>Pseudomonadati</taxon>
        <taxon>Bacteroidota</taxon>
        <taxon>Chitinophagia</taxon>
        <taxon>Chitinophagales</taxon>
        <taxon>Chitinophagaceae</taxon>
        <taxon>Niastella</taxon>
    </lineage>
</organism>
<feature type="transmembrane region" description="Helical" evidence="1">
    <location>
        <begin position="56"/>
        <end position="77"/>
    </location>
</feature>
<dbReference type="Proteomes" id="UP000192276">
    <property type="component" value="Unassembled WGS sequence"/>
</dbReference>
<dbReference type="EMBL" id="LWBP01000013">
    <property type="protein sequence ID" value="OQP67686.1"/>
    <property type="molecule type" value="Genomic_DNA"/>
</dbReference>
<proteinExistence type="predicted"/>
<sequence>MSSSKQKPGKVTEHVSSDCTNHNQQSEVLIKFLWFYIHIKDPNPHTIEIVKRVLKFFELLVILGFTYGLVKIILLLMR</sequence>
<keyword evidence="1" id="KW-1133">Transmembrane helix</keyword>
<reference evidence="3" key="1">
    <citation type="submission" date="2016-04" db="EMBL/GenBank/DDBJ databases">
        <authorList>
            <person name="Chen L."/>
            <person name="Zhuang W."/>
            <person name="Wang G."/>
        </authorList>
    </citation>
    <scope>NUCLEOTIDE SEQUENCE [LARGE SCALE GENOMIC DNA]</scope>
    <source>
        <strain evidence="3">208</strain>
    </source>
</reference>
<evidence type="ECO:0000313" key="2">
    <source>
        <dbReference type="EMBL" id="OQP67686.1"/>
    </source>
</evidence>
<dbReference type="AlphaFoldDB" id="A0A1V9GB66"/>
<gene>
    <name evidence="2" type="ORF">A4R26_11525</name>
</gene>
<accession>A0A1V9GB66</accession>